<dbReference type="EMBL" id="VEPZ02001720">
    <property type="protein sequence ID" value="KAE8661595.1"/>
    <property type="molecule type" value="Genomic_DNA"/>
</dbReference>
<dbReference type="InterPro" id="IPR045227">
    <property type="entry name" value="WDR18/Ipi3/RID3"/>
</dbReference>
<comment type="caution">
    <text evidence="3">The sequence shown here is derived from an EMBL/GenBank/DDBJ whole genome shotgun (WGS) entry which is preliminary data.</text>
</comment>
<organism evidence="3 4">
    <name type="scientific">Hibiscus syriacus</name>
    <name type="common">Rose of Sharon</name>
    <dbReference type="NCBI Taxonomy" id="106335"/>
    <lineage>
        <taxon>Eukaryota</taxon>
        <taxon>Viridiplantae</taxon>
        <taxon>Streptophyta</taxon>
        <taxon>Embryophyta</taxon>
        <taxon>Tracheophyta</taxon>
        <taxon>Spermatophyta</taxon>
        <taxon>Magnoliopsida</taxon>
        <taxon>eudicotyledons</taxon>
        <taxon>Gunneridae</taxon>
        <taxon>Pentapetalae</taxon>
        <taxon>rosids</taxon>
        <taxon>malvids</taxon>
        <taxon>Malvales</taxon>
        <taxon>Malvaceae</taxon>
        <taxon>Malvoideae</taxon>
        <taxon>Hibiscus</taxon>
    </lineage>
</organism>
<dbReference type="GO" id="GO:0006364">
    <property type="term" value="P:rRNA processing"/>
    <property type="evidence" value="ECO:0007669"/>
    <property type="project" value="TreeGrafter"/>
</dbReference>
<gene>
    <name evidence="3" type="ORF">F3Y22_tig00113725pilonHSYRG01323</name>
</gene>
<evidence type="ECO:0000256" key="1">
    <source>
        <dbReference type="ARBA" id="ARBA00022574"/>
    </source>
</evidence>
<evidence type="ECO:0000256" key="2">
    <source>
        <dbReference type="ARBA" id="ARBA00022737"/>
    </source>
</evidence>
<dbReference type="Gene3D" id="2.130.10.10">
    <property type="entry name" value="YVTN repeat-like/Quinoprotein amine dehydrogenase"/>
    <property type="match status" value="1"/>
</dbReference>
<keyword evidence="4" id="KW-1185">Reference proteome</keyword>
<dbReference type="InterPro" id="IPR036322">
    <property type="entry name" value="WD40_repeat_dom_sf"/>
</dbReference>
<dbReference type="GO" id="GO:0120330">
    <property type="term" value="C:rixosome complex"/>
    <property type="evidence" value="ECO:0007669"/>
    <property type="project" value="TreeGrafter"/>
</dbReference>
<keyword evidence="1" id="KW-0853">WD repeat</keyword>
<dbReference type="PANTHER" id="PTHR18763:SF0">
    <property type="entry name" value="WD REPEAT-CONTAINING PROTEIN 18"/>
    <property type="match status" value="1"/>
</dbReference>
<sequence length="209" mass="23412">MNVVIASSSIDDDIGYWDLQTGAEQLRYKTCASPPHGLASIDSRFLACSQLHDPSGHVLYWSWSKPQAQVKSFPVEHIKPLAANSLGSYIVGGGSSDDIYFWEVATGRSEKIKELGLEGKQRDEYYAWGLHEVAKAVSFLNNDCKPVQGKKKVTDPESHFEDYEKKVTDPESPFKDYENKMEQAQQRVKEGDAVIRDFFGGKQLVTCTV</sequence>
<evidence type="ECO:0000313" key="4">
    <source>
        <dbReference type="Proteomes" id="UP000436088"/>
    </source>
</evidence>
<name>A0A6A2X3J9_HIBSY</name>
<dbReference type="PANTHER" id="PTHR18763">
    <property type="entry name" value="WD-REPEAT PROTEIN 18"/>
    <property type="match status" value="1"/>
</dbReference>
<dbReference type="SUPFAM" id="SSF50978">
    <property type="entry name" value="WD40 repeat-like"/>
    <property type="match status" value="1"/>
</dbReference>
<reference evidence="3" key="1">
    <citation type="submission" date="2019-09" db="EMBL/GenBank/DDBJ databases">
        <title>Draft genome information of white flower Hibiscus syriacus.</title>
        <authorList>
            <person name="Kim Y.-M."/>
        </authorList>
    </citation>
    <scope>NUCLEOTIDE SEQUENCE [LARGE SCALE GENOMIC DNA]</scope>
    <source>
        <strain evidence="3">YM2019G1</strain>
    </source>
</reference>
<dbReference type="AlphaFoldDB" id="A0A6A2X3J9"/>
<proteinExistence type="predicted"/>
<dbReference type="GO" id="GO:0003677">
    <property type="term" value="F:DNA binding"/>
    <property type="evidence" value="ECO:0007669"/>
    <property type="project" value="UniProtKB-KW"/>
</dbReference>
<evidence type="ECO:0000313" key="3">
    <source>
        <dbReference type="EMBL" id="KAE8661595.1"/>
    </source>
</evidence>
<accession>A0A6A2X3J9</accession>
<protein>
    <submittedName>
        <fullName evidence="3">Basic helix-loop-helix DNA-binding superfamily protein</fullName>
    </submittedName>
</protein>
<keyword evidence="2" id="KW-0677">Repeat</keyword>
<dbReference type="GO" id="GO:0005656">
    <property type="term" value="C:nuclear pre-replicative complex"/>
    <property type="evidence" value="ECO:0007669"/>
    <property type="project" value="TreeGrafter"/>
</dbReference>
<dbReference type="InterPro" id="IPR015943">
    <property type="entry name" value="WD40/YVTN_repeat-like_dom_sf"/>
</dbReference>
<dbReference type="GO" id="GO:0006261">
    <property type="term" value="P:DNA-templated DNA replication"/>
    <property type="evidence" value="ECO:0007669"/>
    <property type="project" value="TreeGrafter"/>
</dbReference>
<keyword evidence="3" id="KW-0238">DNA-binding</keyword>
<dbReference type="Proteomes" id="UP000436088">
    <property type="component" value="Unassembled WGS sequence"/>
</dbReference>